<dbReference type="PANTHER" id="PTHR33048:SF47">
    <property type="entry name" value="INTEGRAL MEMBRANE PROTEIN-RELATED"/>
    <property type="match status" value="1"/>
</dbReference>
<evidence type="ECO:0000256" key="4">
    <source>
        <dbReference type="ARBA" id="ARBA00023136"/>
    </source>
</evidence>
<keyword evidence="10" id="KW-1185">Reference proteome</keyword>
<protein>
    <recommendedName>
        <fullName evidence="8">Rhodopsin domain-containing protein</fullName>
    </recommendedName>
</protein>
<keyword evidence="2 7" id="KW-0812">Transmembrane</keyword>
<evidence type="ECO:0000256" key="6">
    <source>
        <dbReference type="SAM" id="MobiDB-lite"/>
    </source>
</evidence>
<dbReference type="GO" id="GO:0016020">
    <property type="term" value="C:membrane"/>
    <property type="evidence" value="ECO:0007669"/>
    <property type="project" value="UniProtKB-SubCell"/>
</dbReference>
<dbReference type="InterPro" id="IPR049326">
    <property type="entry name" value="Rhodopsin_dom_fungi"/>
</dbReference>
<evidence type="ECO:0000313" key="10">
    <source>
        <dbReference type="Proteomes" id="UP000481858"/>
    </source>
</evidence>
<feature type="region of interest" description="Disordered" evidence="6">
    <location>
        <begin position="335"/>
        <end position="402"/>
    </location>
</feature>
<evidence type="ECO:0000256" key="5">
    <source>
        <dbReference type="ARBA" id="ARBA00038359"/>
    </source>
</evidence>
<sequence>MNLLRAVDLSETRQPNLYAAIIISFFLAVVVVALRFWCRWSNGVGFWADDWLILVALASSLGLTADQLWWIPLGLGKHIQAFGPNVVEIFSIGLFTAELTYTGVIVFVKLAILALYWRIFHQNSSIRLPVGVLTTAVLMWGIAVFFLTLLQCIPPRGFWDKTIEASCNVDSQKFLFAISIPNILIDVTLLSLPIPYVIRLNIAKSQKRAILSMFTLGGLYVMSPTLISPSGHTWLTPGSVCIASILRLVAVVTQPDNEDLTWNIINQSIWATVEANLAIISACLPTLRPIWIIVRGKKASKEQNTPQITPAVKNPYKNRSPYSWALSMLKSKAEEEEGGQTFTSRTYVTSGNSSRGLIDEQQQPRLSAPIPLSHVEAKQSNDLDNTTTGSSWNAPNPIYPPE</sequence>
<proteinExistence type="inferred from homology"/>
<feature type="transmembrane region" description="Helical" evidence="7">
    <location>
        <begin position="174"/>
        <end position="198"/>
    </location>
</feature>
<feature type="transmembrane region" description="Helical" evidence="7">
    <location>
        <begin position="210"/>
        <end position="228"/>
    </location>
</feature>
<comment type="subcellular location">
    <subcellularLocation>
        <location evidence="1">Membrane</location>
        <topology evidence="1">Multi-pass membrane protein</topology>
    </subcellularLocation>
</comment>
<name>A0A7C8IRJ6_9PEZI</name>
<keyword evidence="4 7" id="KW-0472">Membrane</keyword>
<feature type="compositionally biased region" description="Polar residues" evidence="6">
    <location>
        <begin position="382"/>
        <end position="394"/>
    </location>
</feature>
<dbReference type="OrthoDB" id="5417844at2759"/>
<evidence type="ECO:0000256" key="7">
    <source>
        <dbReference type="SAM" id="Phobius"/>
    </source>
</evidence>
<feature type="compositionally biased region" description="Polar residues" evidence="6">
    <location>
        <begin position="340"/>
        <end position="365"/>
    </location>
</feature>
<evidence type="ECO:0000313" key="9">
    <source>
        <dbReference type="EMBL" id="KAF2964722.1"/>
    </source>
</evidence>
<accession>A0A7C8IRJ6</accession>
<dbReference type="InParanoid" id="A0A7C8IRJ6"/>
<dbReference type="PANTHER" id="PTHR33048">
    <property type="entry name" value="PTH11-LIKE INTEGRAL MEMBRANE PROTEIN (AFU_ORTHOLOGUE AFUA_5G11245)"/>
    <property type="match status" value="1"/>
</dbReference>
<comment type="caution">
    <text evidence="9">The sequence shown here is derived from an EMBL/GenBank/DDBJ whole genome shotgun (WGS) entry which is preliminary data.</text>
</comment>
<organism evidence="9 10">
    <name type="scientific">Xylaria multiplex</name>
    <dbReference type="NCBI Taxonomy" id="323545"/>
    <lineage>
        <taxon>Eukaryota</taxon>
        <taxon>Fungi</taxon>
        <taxon>Dikarya</taxon>
        <taxon>Ascomycota</taxon>
        <taxon>Pezizomycotina</taxon>
        <taxon>Sordariomycetes</taxon>
        <taxon>Xylariomycetidae</taxon>
        <taxon>Xylariales</taxon>
        <taxon>Xylariaceae</taxon>
        <taxon>Xylaria</taxon>
    </lineage>
</organism>
<feature type="transmembrane region" description="Helical" evidence="7">
    <location>
        <begin position="17"/>
        <end position="38"/>
    </location>
</feature>
<feature type="transmembrane region" description="Helical" evidence="7">
    <location>
        <begin position="50"/>
        <end position="70"/>
    </location>
</feature>
<dbReference type="EMBL" id="WUBL01000139">
    <property type="protein sequence ID" value="KAF2964722.1"/>
    <property type="molecule type" value="Genomic_DNA"/>
</dbReference>
<feature type="domain" description="Rhodopsin" evidence="8">
    <location>
        <begin position="34"/>
        <end position="290"/>
    </location>
</feature>
<reference evidence="9 10" key="1">
    <citation type="submission" date="2019-12" db="EMBL/GenBank/DDBJ databases">
        <title>Draft genome sequence of the ascomycete Xylaria multiplex DSM 110363.</title>
        <authorList>
            <person name="Buettner E."/>
            <person name="Kellner H."/>
        </authorList>
    </citation>
    <scope>NUCLEOTIDE SEQUENCE [LARGE SCALE GENOMIC DNA]</scope>
    <source>
        <strain evidence="9 10">DSM 110363</strain>
    </source>
</reference>
<dbReference type="Pfam" id="PF20684">
    <property type="entry name" value="Fung_rhodopsin"/>
    <property type="match status" value="1"/>
</dbReference>
<comment type="similarity">
    <text evidence="5">Belongs to the SAT4 family.</text>
</comment>
<evidence type="ECO:0000256" key="1">
    <source>
        <dbReference type="ARBA" id="ARBA00004141"/>
    </source>
</evidence>
<gene>
    <name evidence="9" type="ORF">GQX73_g8851</name>
</gene>
<feature type="transmembrane region" description="Helical" evidence="7">
    <location>
        <begin position="90"/>
        <end position="116"/>
    </location>
</feature>
<evidence type="ECO:0000256" key="3">
    <source>
        <dbReference type="ARBA" id="ARBA00022989"/>
    </source>
</evidence>
<evidence type="ECO:0000256" key="2">
    <source>
        <dbReference type="ARBA" id="ARBA00022692"/>
    </source>
</evidence>
<dbReference type="AlphaFoldDB" id="A0A7C8IRJ6"/>
<dbReference type="InterPro" id="IPR052337">
    <property type="entry name" value="SAT4-like"/>
</dbReference>
<evidence type="ECO:0000259" key="8">
    <source>
        <dbReference type="Pfam" id="PF20684"/>
    </source>
</evidence>
<feature type="transmembrane region" description="Helical" evidence="7">
    <location>
        <begin position="128"/>
        <end position="150"/>
    </location>
</feature>
<keyword evidence="3 7" id="KW-1133">Transmembrane helix</keyword>
<dbReference type="Proteomes" id="UP000481858">
    <property type="component" value="Unassembled WGS sequence"/>
</dbReference>